<reference evidence="16" key="3">
    <citation type="submission" date="2025-08" db="UniProtKB">
        <authorList>
            <consortium name="Ensembl"/>
        </authorList>
    </citation>
    <scope>IDENTIFICATION</scope>
</reference>
<evidence type="ECO:0000256" key="3">
    <source>
        <dbReference type="ARBA" id="ARBA00006991"/>
    </source>
</evidence>
<comment type="subcellular location">
    <subcellularLocation>
        <location evidence="2">Nucleus</location>
    </subcellularLocation>
</comment>
<keyword evidence="4" id="KW-0479">Metal-binding</keyword>
<feature type="region of interest" description="Disordered" evidence="13">
    <location>
        <begin position="201"/>
        <end position="263"/>
    </location>
</feature>
<comment type="function">
    <text evidence="1">May be involved in transcriptional regulation.</text>
</comment>
<keyword evidence="17" id="KW-1185">Reference proteome</keyword>
<dbReference type="Proteomes" id="UP000018467">
    <property type="component" value="Unassembled WGS sequence"/>
</dbReference>
<dbReference type="FunFam" id="3.30.160.60:FF:000100">
    <property type="entry name" value="Zinc finger 45-like"/>
    <property type="match status" value="1"/>
</dbReference>
<feature type="domain" description="C2H2-type" evidence="15">
    <location>
        <begin position="547"/>
        <end position="574"/>
    </location>
</feature>
<reference evidence="17" key="2">
    <citation type="journal article" date="2014" name="Nat. Commun.">
        <title>The cavefish genome reveals candidate genes for eye loss.</title>
        <authorList>
            <person name="McGaugh S.E."/>
            <person name="Gross J.B."/>
            <person name="Aken B."/>
            <person name="Blin M."/>
            <person name="Borowsky R."/>
            <person name="Chalopin D."/>
            <person name="Hinaux H."/>
            <person name="Jeffery W.R."/>
            <person name="Keene A."/>
            <person name="Ma L."/>
            <person name="Minx P."/>
            <person name="Murphy D."/>
            <person name="O'Quin K.E."/>
            <person name="Retaux S."/>
            <person name="Rohner N."/>
            <person name="Searle S.M."/>
            <person name="Stahl B.A."/>
            <person name="Tabin C."/>
            <person name="Volff J.N."/>
            <person name="Yoshizawa M."/>
            <person name="Warren W.C."/>
        </authorList>
    </citation>
    <scope>NUCLEOTIDE SEQUENCE [LARGE SCALE GENOMIC DNA]</scope>
    <source>
        <strain evidence="17">female</strain>
    </source>
</reference>
<keyword evidence="9" id="KW-0238">DNA-binding</keyword>
<dbReference type="GO" id="GO:0008270">
    <property type="term" value="F:zinc ion binding"/>
    <property type="evidence" value="ECO:0007669"/>
    <property type="project" value="UniProtKB-KW"/>
</dbReference>
<dbReference type="Pfam" id="PF13912">
    <property type="entry name" value="zf-C2H2_6"/>
    <property type="match status" value="2"/>
</dbReference>
<name>A0A3B1IFZ0_ASTMX</name>
<evidence type="ECO:0000256" key="8">
    <source>
        <dbReference type="ARBA" id="ARBA00023015"/>
    </source>
</evidence>
<dbReference type="InterPro" id="IPR013087">
    <property type="entry name" value="Znf_C2H2_type"/>
</dbReference>
<dbReference type="STRING" id="7994.ENSAMXP00000028164"/>
<dbReference type="Pfam" id="PF00096">
    <property type="entry name" value="zf-C2H2"/>
    <property type="match status" value="7"/>
</dbReference>
<dbReference type="AlphaFoldDB" id="A0A3B1IFZ0"/>
<dbReference type="FunFam" id="3.30.160.60:FF:000446">
    <property type="entry name" value="Zinc finger protein"/>
    <property type="match status" value="1"/>
</dbReference>
<evidence type="ECO:0000313" key="16">
    <source>
        <dbReference type="Ensembl" id="ENSAMXP00000028164.1"/>
    </source>
</evidence>
<dbReference type="GeneTree" id="ENSGT00940000166708"/>
<dbReference type="FunFam" id="3.30.160.60:FF:001005">
    <property type="entry name" value="Zinc finger protein 75A"/>
    <property type="match status" value="1"/>
</dbReference>
<protein>
    <recommendedName>
        <fullName evidence="15">C2H2-type domain-containing protein</fullName>
    </recommendedName>
</protein>
<comment type="similarity">
    <text evidence="3">Belongs to the krueppel C2H2-type zinc-finger protein family.</text>
</comment>
<dbReference type="FunFam" id="3.30.160.60:FF:000710">
    <property type="entry name" value="Zinc finger protein 768"/>
    <property type="match status" value="1"/>
</dbReference>
<feature type="domain" description="C2H2-type" evidence="15">
    <location>
        <begin position="629"/>
        <end position="656"/>
    </location>
</feature>
<keyword evidence="5" id="KW-0677">Repeat</keyword>
<dbReference type="InParanoid" id="A0A3B1IFZ0"/>
<feature type="chain" id="PRO_5017308769" description="C2H2-type domain-containing protein" evidence="14">
    <location>
        <begin position="17"/>
        <end position="904"/>
    </location>
</feature>
<evidence type="ECO:0000256" key="4">
    <source>
        <dbReference type="ARBA" id="ARBA00022723"/>
    </source>
</evidence>
<evidence type="ECO:0000256" key="5">
    <source>
        <dbReference type="ARBA" id="ARBA00022737"/>
    </source>
</evidence>
<feature type="compositionally biased region" description="Low complexity" evidence="13">
    <location>
        <begin position="386"/>
        <end position="396"/>
    </location>
</feature>
<feature type="domain" description="C2H2-type" evidence="15">
    <location>
        <begin position="314"/>
        <end position="341"/>
    </location>
</feature>
<evidence type="ECO:0000256" key="11">
    <source>
        <dbReference type="ARBA" id="ARBA00023242"/>
    </source>
</evidence>
<dbReference type="PANTHER" id="PTHR24376">
    <property type="entry name" value="ZINC FINGER PROTEIN"/>
    <property type="match status" value="1"/>
</dbReference>
<keyword evidence="14" id="KW-0732">Signal</keyword>
<evidence type="ECO:0000259" key="15">
    <source>
        <dbReference type="PROSITE" id="PS50157"/>
    </source>
</evidence>
<evidence type="ECO:0000256" key="13">
    <source>
        <dbReference type="SAM" id="MobiDB-lite"/>
    </source>
</evidence>
<feature type="compositionally biased region" description="Low complexity" evidence="13">
    <location>
        <begin position="126"/>
        <end position="139"/>
    </location>
</feature>
<keyword evidence="8" id="KW-0805">Transcription regulation</keyword>
<reference evidence="17" key="1">
    <citation type="submission" date="2013-03" db="EMBL/GenBank/DDBJ databases">
        <authorList>
            <person name="Jeffery W."/>
            <person name="Warren W."/>
            <person name="Wilson R.K."/>
        </authorList>
    </citation>
    <scope>NUCLEOTIDE SEQUENCE</scope>
    <source>
        <strain evidence="17">female</strain>
    </source>
</reference>
<dbReference type="Gene3D" id="3.30.160.60">
    <property type="entry name" value="Classic Zinc Finger"/>
    <property type="match status" value="11"/>
</dbReference>
<keyword evidence="7" id="KW-0862">Zinc</keyword>
<dbReference type="SUPFAM" id="SSF57667">
    <property type="entry name" value="beta-beta-alpha zinc fingers"/>
    <property type="match status" value="6"/>
</dbReference>
<reference evidence="16" key="4">
    <citation type="submission" date="2025-09" db="UniProtKB">
        <authorList>
            <consortium name="Ensembl"/>
        </authorList>
    </citation>
    <scope>IDENTIFICATION</scope>
</reference>
<evidence type="ECO:0000256" key="1">
    <source>
        <dbReference type="ARBA" id="ARBA00003767"/>
    </source>
</evidence>
<evidence type="ECO:0000256" key="6">
    <source>
        <dbReference type="ARBA" id="ARBA00022771"/>
    </source>
</evidence>
<dbReference type="GO" id="GO:0001228">
    <property type="term" value="F:DNA-binding transcription activator activity, RNA polymerase II-specific"/>
    <property type="evidence" value="ECO:0007669"/>
    <property type="project" value="TreeGrafter"/>
</dbReference>
<feature type="domain" description="C2H2-type" evidence="15">
    <location>
        <begin position="784"/>
        <end position="806"/>
    </location>
</feature>
<keyword evidence="6 12" id="KW-0863">Zinc-finger</keyword>
<dbReference type="SMART" id="SM00355">
    <property type="entry name" value="ZnF_C2H2"/>
    <property type="match status" value="15"/>
</dbReference>
<dbReference type="PROSITE" id="PS50157">
    <property type="entry name" value="ZINC_FINGER_C2H2_2"/>
    <property type="match status" value="13"/>
</dbReference>
<evidence type="ECO:0000256" key="10">
    <source>
        <dbReference type="ARBA" id="ARBA00023163"/>
    </source>
</evidence>
<dbReference type="PROSITE" id="PS00028">
    <property type="entry name" value="ZINC_FINGER_C2H2_1"/>
    <property type="match status" value="14"/>
</dbReference>
<feature type="domain" description="C2H2-type" evidence="15">
    <location>
        <begin position="434"/>
        <end position="461"/>
    </location>
</feature>
<keyword evidence="11" id="KW-0539">Nucleus</keyword>
<dbReference type="GO" id="GO:0005694">
    <property type="term" value="C:chromosome"/>
    <property type="evidence" value="ECO:0007669"/>
    <property type="project" value="UniProtKB-ARBA"/>
</dbReference>
<dbReference type="FunFam" id="3.30.160.60:FF:000624">
    <property type="entry name" value="zinc finger protein 697"/>
    <property type="match status" value="1"/>
</dbReference>
<dbReference type="InterPro" id="IPR036236">
    <property type="entry name" value="Znf_C2H2_sf"/>
</dbReference>
<dbReference type="FunFam" id="3.30.160.60:FF:001732">
    <property type="entry name" value="Zgc:162936"/>
    <property type="match status" value="1"/>
</dbReference>
<evidence type="ECO:0000256" key="2">
    <source>
        <dbReference type="ARBA" id="ARBA00004123"/>
    </source>
</evidence>
<sequence length="904" mass="99674">MRLFLFIHALPRAARSLWSVVDDSGTSSPAVYAEPLTDWLKSESTERQPIRWGFTVTRSLTSARSARLEYLQPSTMASGTSLYMCSACRQLFASLEEVLAHHVSCHLTAQNIPTTTCAQSMAGLNPSQPISTTSSPSNQGANSKIVTGSTLNLPRRPKKQTQRASPVPLIRYQCGECSTLFSSLPEWQQHSKLGLCCATGSGSEDALNPDTSKESKEETRVKAAIEKDSAEADLHNESVTKNEESDQQSNKLHKNLGPQTDEASSASALDCEPLYSSPTTVDTFLCMQCGSGFHSEEALAAHRSSYHGLERMLHRCFICSQEFMSTTQYLYHRRQHRENGEELLITAAQSTNYASTGDNHSQAPATIHLIEQEVSIPESPQPSSHPVPSNSTTVPVSPVPEPDSRAPCPICGQVFKRRCHMRVHMLRHSGQKPHRCDVCHKTFAYKSNLGRHRQLHTSRRAHVCQRCGKTFANSGTLKKHQLVHACEEPVSEEGDGGELEGIKVKKKDGEKKERARALFTCSDCTNKYRTHTQLLVHRFVHTGQYPFLCSICGESFPRKKSLELHGLFHQGKQPVTCSSCSDEFLDQTSLDAHLPLCNQREDPGHKTDPSDLDVAKKITGGRVRRRGKLICDLCGHRCVTQEGLDLHRLSHSGQTPLRCPLLLCKRRFTSSSSLQEHLLTHGSLATETHSTGTDPKPRPYHCQQCGKTFTTTSSLNVHLRIHTGERPFQCGQCGKRFRQIPHLRDHERLHTGTRPFVCSVCDRAFLLAARLAEHARTHSGEKPYQCPVCCRAFRSLSNLGKHRKTHGLALGSEPTITSVELAGVDPQAGMGTLSSGPPAVHTILLVQAQETILQDAGPDPAQNTTPSTAPLVLLEPLLGGEEQHGDLAPVLHHAIEVVVAENQE</sequence>
<feature type="domain" description="C2H2-type" evidence="15">
    <location>
        <begin position="284"/>
        <end position="312"/>
    </location>
</feature>
<feature type="domain" description="C2H2-type" evidence="15">
    <location>
        <begin position="700"/>
        <end position="727"/>
    </location>
</feature>
<feature type="domain" description="C2H2-type" evidence="15">
    <location>
        <begin position="728"/>
        <end position="755"/>
    </location>
</feature>
<feature type="domain" description="C2H2-type" evidence="15">
    <location>
        <begin position="406"/>
        <end position="433"/>
    </location>
</feature>
<dbReference type="Ensembl" id="ENSAMXT00000039389.1">
    <property type="protein sequence ID" value="ENSAMXP00000028164.1"/>
    <property type="gene ID" value="ENSAMXG00000043063.1"/>
</dbReference>
<feature type="domain" description="C2H2-type" evidence="15">
    <location>
        <begin position="657"/>
        <end position="681"/>
    </location>
</feature>
<feature type="domain" description="C2H2-type" evidence="15">
    <location>
        <begin position="756"/>
        <end position="783"/>
    </location>
</feature>
<evidence type="ECO:0000313" key="17">
    <source>
        <dbReference type="Proteomes" id="UP000018467"/>
    </source>
</evidence>
<evidence type="ECO:0000256" key="9">
    <source>
        <dbReference type="ARBA" id="ARBA00023125"/>
    </source>
</evidence>
<dbReference type="Bgee" id="ENSAMXG00000043063">
    <property type="expression patterns" value="Expressed in ovary and 1 other cell type or tissue"/>
</dbReference>
<dbReference type="PANTHER" id="PTHR24376:SF250">
    <property type="entry name" value="ZINC FINGER PROTEIN 770"/>
    <property type="match status" value="1"/>
</dbReference>
<feature type="domain" description="C2H2-type" evidence="15">
    <location>
        <begin position="519"/>
        <end position="546"/>
    </location>
</feature>
<feature type="domain" description="C2H2-type" evidence="15">
    <location>
        <begin position="462"/>
        <end position="489"/>
    </location>
</feature>
<organism evidence="16 17">
    <name type="scientific">Astyanax mexicanus</name>
    <name type="common">Blind cave fish</name>
    <name type="synonym">Astyanax fasciatus mexicanus</name>
    <dbReference type="NCBI Taxonomy" id="7994"/>
    <lineage>
        <taxon>Eukaryota</taxon>
        <taxon>Metazoa</taxon>
        <taxon>Chordata</taxon>
        <taxon>Craniata</taxon>
        <taxon>Vertebrata</taxon>
        <taxon>Euteleostomi</taxon>
        <taxon>Actinopterygii</taxon>
        <taxon>Neopterygii</taxon>
        <taxon>Teleostei</taxon>
        <taxon>Ostariophysi</taxon>
        <taxon>Characiformes</taxon>
        <taxon>Characoidei</taxon>
        <taxon>Acestrorhamphidae</taxon>
        <taxon>Acestrorhamphinae</taxon>
        <taxon>Astyanax</taxon>
    </lineage>
</organism>
<accession>A0A3B1IFZ0</accession>
<evidence type="ECO:0000256" key="7">
    <source>
        <dbReference type="ARBA" id="ARBA00022833"/>
    </source>
</evidence>
<feature type="compositionally biased region" description="Basic and acidic residues" evidence="13">
    <location>
        <begin position="211"/>
        <end position="244"/>
    </location>
</feature>
<evidence type="ECO:0000256" key="14">
    <source>
        <dbReference type="SAM" id="SignalP"/>
    </source>
</evidence>
<feature type="signal peptide" evidence="14">
    <location>
        <begin position="1"/>
        <end position="16"/>
    </location>
</feature>
<keyword evidence="10" id="KW-0804">Transcription</keyword>
<proteinExistence type="inferred from homology"/>
<dbReference type="GO" id="GO:0000978">
    <property type="term" value="F:RNA polymerase II cis-regulatory region sequence-specific DNA binding"/>
    <property type="evidence" value="ECO:0007669"/>
    <property type="project" value="TreeGrafter"/>
</dbReference>
<feature type="region of interest" description="Disordered" evidence="13">
    <location>
        <begin position="376"/>
        <end position="402"/>
    </location>
</feature>
<evidence type="ECO:0000256" key="12">
    <source>
        <dbReference type="PROSITE-ProRule" id="PRU00042"/>
    </source>
</evidence>
<dbReference type="GO" id="GO:0005634">
    <property type="term" value="C:nucleus"/>
    <property type="evidence" value="ECO:0007669"/>
    <property type="project" value="UniProtKB-SubCell"/>
</dbReference>
<feature type="compositionally biased region" description="Polar residues" evidence="13">
    <location>
        <begin position="140"/>
        <end position="152"/>
    </location>
</feature>
<feature type="region of interest" description="Disordered" evidence="13">
    <location>
        <begin position="126"/>
        <end position="165"/>
    </location>
</feature>